<organism evidence="1 2">
    <name type="scientific">Gonapodya prolifera (strain JEL478)</name>
    <name type="common">Monoblepharis prolifera</name>
    <dbReference type="NCBI Taxonomy" id="1344416"/>
    <lineage>
        <taxon>Eukaryota</taxon>
        <taxon>Fungi</taxon>
        <taxon>Fungi incertae sedis</taxon>
        <taxon>Chytridiomycota</taxon>
        <taxon>Chytridiomycota incertae sedis</taxon>
        <taxon>Monoblepharidomycetes</taxon>
        <taxon>Monoblepharidales</taxon>
        <taxon>Gonapodyaceae</taxon>
        <taxon>Gonapodya</taxon>
    </lineage>
</organism>
<gene>
    <name evidence="1" type="ORF">M427DRAFT_266467</name>
</gene>
<sequence length="92" mass="10120">MHIAAKHGHLGAIRYPIDRGVDFPSDHGQTLTQASLSGLGINIVRYLLDSGDDIHMNIEACLVDSLANRHQEVVKLLLERGGRPEVVRQSLI</sequence>
<keyword evidence="2" id="KW-1185">Reference proteome</keyword>
<evidence type="ECO:0000313" key="1">
    <source>
        <dbReference type="EMBL" id="KXS08956.1"/>
    </source>
</evidence>
<protein>
    <submittedName>
        <fullName evidence="1">Uncharacterized protein</fullName>
    </submittedName>
</protein>
<dbReference type="EMBL" id="KQ965910">
    <property type="protein sequence ID" value="KXS08956.1"/>
    <property type="molecule type" value="Genomic_DNA"/>
</dbReference>
<evidence type="ECO:0000313" key="2">
    <source>
        <dbReference type="Proteomes" id="UP000070544"/>
    </source>
</evidence>
<dbReference type="InterPro" id="IPR036770">
    <property type="entry name" value="Ankyrin_rpt-contain_sf"/>
</dbReference>
<reference evidence="1 2" key="1">
    <citation type="journal article" date="2015" name="Genome Biol. Evol.">
        <title>Phylogenomic analyses indicate that early fungi evolved digesting cell walls of algal ancestors of land plants.</title>
        <authorList>
            <person name="Chang Y."/>
            <person name="Wang S."/>
            <person name="Sekimoto S."/>
            <person name="Aerts A.L."/>
            <person name="Choi C."/>
            <person name="Clum A."/>
            <person name="LaButti K.M."/>
            <person name="Lindquist E.A."/>
            <person name="Yee Ngan C."/>
            <person name="Ohm R.A."/>
            <person name="Salamov A.A."/>
            <person name="Grigoriev I.V."/>
            <person name="Spatafora J.W."/>
            <person name="Berbee M.L."/>
        </authorList>
    </citation>
    <scope>NUCLEOTIDE SEQUENCE [LARGE SCALE GENOMIC DNA]</scope>
    <source>
        <strain evidence="1 2">JEL478</strain>
    </source>
</reference>
<accession>A0A138ZWT0</accession>
<dbReference type="AlphaFoldDB" id="A0A138ZWT0"/>
<dbReference type="SUPFAM" id="SSF48403">
    <property type="entry name" value="Ankyrin repeat"/>
    <property type="match status" value="1"/>
</dbReference>
<proteinExistence type="predicted"/>
<name>A0A138ZWT0_GONPJ</name>
<dbReference type="Gene3D" id="1.25.40.20">
    <property type="entry name" value="Ankyrin repeat-containing domain"/>
    <property type="match status" value="1"/>
</dbReference>
<dbReference type="Proteomes" id="UP000070544">
    <property type="component" value="Unassembled WGS sequence"/>
</dbReference>
<dbReference type="OrthoDB" id="5276799at2759"/>